<evidence type="ECO:0000259" key="5">
    <source>
        <dbReference type="Pfam" id="PF00692"/>
    </source>
</evidence>
<keyword evidence="4" id="KW-0546">Nucleotide metabolism</keyword>
<evidence type="ECO:0000313" key="6">
    <source>
        <dbReference type="EMBL" id="DAF52620.1"/>
    </source>
</evidence>
<dbReference type="EC" id="3.6.1.23" evidence="2"/>
<dbReference type="PANTHER" id="PTHR11241">
    <property type="entry name" value="DEOXYURIDINE 5'-TRIPHOSPHATE NUCLEOTIDOHYDROLASE"/>
    <property type="match status" value="1"/>
</dbReference>
<dbReference type="GO" id="GO:0004170">
    <property type="term" value="F:dUTP diphosphatase activity"/>
    <property type="evidence" value="ECO:0007669"/>
    <property type="project" value="UniProtKB-EC"/>
</dbReference>
<evidence type="ECO:0000256" key="4">
    <source>
        <dbReference type="ARBA" id="ARBA00023080"/>
    </source>
</evidence>
<dbReference type="CDD" id="cd07557">
    <property type="entry name" value="trimeric_dUTPase"/>
    <property type="match status" value="1"/>
</dbReference>
<protein>
    <recommendedName>
        <fullName evidence="2">dUTP diphosphatase</fullName>
        <ecNumber evidence="2">3.6.1.23</ecNumber>
    </recommendedName>
</protein>
<dbReference type="NCBIfam" id="NF001862">
    <property type="entry name" value="PRK00601.1"/>
    <property type="match status" value="1"/>
</dbReference>
<evidence type="ECO:0000256" key="2">
    <source>
        <dbReference type="ARBA" id="ARBA00012379"/>
    </source>
</evidence>
<dbReference type="InterPro" id="IPR029054">
    <property type="entry name" value="dUTPase-like"/>
</dbReference>
<dbReference type="InterPro" id="IPR033704">
    <property type="entry name" value="dUTPase_trimeric"/>
</dbReference>
<dbReference type="PANTHER" id="PTHR11241:SF0">
    <property type="entry name" value="DEOXYURIDINE 5'-TRIPHOSPHATE NUCLEOTIDOHYDROLASE"/>
    <property type="match status" value="1"/>
</dbReference>
<name>A0A8S5SNH2_9CAUD</name>
<accession>A0A8S5SNH2</accession>
<reference evidence="6" key="1">
    <citation type="journal article" date="2021" name="Proc. Natl. Acad. Sci. U.S.A.">
        <title>A Catalog of Tens of Thousands of Viruses from Human Metagenomes Reveals Hidden Associations with Chronic Diseases.</title>
        <authorList>
            <person name="Tisza M.J."/>
            <person name="Buck C.B."/>
        </authorList>
    </citation>
    <scope>NUCLEOTIDE SEQUENCE</scope>
    <source>
        <strain evidence="6">CtnR613</strain>
    </source>
</reference>
<dbReference type="InterPro" id="IPR036157">
    <property type="entry name" value="dUTPase-like_sf"/>
</dbReference>
<comment type="similarity">
    <text evidence="1">Belongs to the dUTPase family.</text>
</comment>
<dbReference type="Pfam" id="PF00692">
    <property type="entry name" value="dUTPase"/>
    <property type="match status" value="1"/>
</dbReference>
<dbReference type="SUPFAM" id="SSF51283">
    <property type="entry name" value="dUTPase-like"/>
    <property type="match status" value="1"/>
</dbReference>
<feature type="domain" description="dUTPase-like" evidence="5">
    <location>
        <begin position="12"/>
        <end position="133"/>
    </location>
</feature>
<dbReference type="EMBL" id="BK032640">
    <property type="protein sequence ID" value="DAF52620.1"/>
    <property type="molecule type" value="Genomic_DNA"/>
</dbReference>
<dbReference type="InterPro" id="IPR008181">
    <property type="entry name" value="dUTPase"/>
</dbReference>
<evidence type="ECO:0000256" key="1">
    <source>
        <dbReference type="ARBA" id="ARBA00006581"/>
    </source>
</evidence>
<dbReference type="GO" id="GO:0046081">
    <property type="term" value="P:dUTP catabolic process"/>
    <property type="evidence" value="ECO:0007669"/>
    <property type="project" value="InterPro"/>
</dbReference>
<keyword evidence="3" id="KW-0378">Hydrolase</keyword>
<dbReference type="GO" id="GO:0000287">
    <property type="term" value="F:magnesium ion binding"/>
    <property type="evidence" value="ECO:0007669"/>
    <property type="project" value="InterPro"/>
</dbReference>
<sequence>MKYKCDYNLIKGHDTDSGYDLKTTRPFKLLPNQVKLIPTSLYLELDKHIEAQVRPKSSISAKGILVHFGTVDSDYRGEVQVVMQNLNDYGVEFEAGQKIAQIVFNEKTEVVLEQTEDISNDTKRGVGGFGSTGAF</sequence>
<dbReference type="GO" id="GO:0006226">
    <property type="term" value="P:dUMP biosynthetic process"/>
    <property type="evidence" value="ECO:0007669"/>
    <property type="project" value="InterPro"/>
</dbReference>
<dbReference type="Gene3D" id="2.70.40.10">
    <property type="match status" value="1"/>
</dbReference>
<organism evidence="6">
    <name type="scientific">Siphoviridae sp. ctnR613</name>
    <dbReference type="NCBI Taxonomy" id="2827939"/>
    <lineage>
        <taxon>Viruses</taxon>
        <taxon>Duplodnaviria</taxon>
        <taxon>Heunggongvirae</taxon>
        <taxon>Uroviricota</taxon>
        <taxon>Caudoviricetes</taxon>
    </lineage>
</organism>
<dbReference type="NCBIfam" id="TIGR00576">
    <property type="entry name" value="dut"/>
    <property type="match status" value="1"/>
</dbReference>
<proteinExistence type="inferred from homology"/>
<evidence type="ECO:0000256" key="3">
    <source>
        <dbReference type="ARBA" id="ARBA00022801"/>
    </source>
</evidence>